<dbReference type="Proteomes" id="UP001320513">
    <property type="component" value="Unassembled WGS sequence"/>
</dbReference>
<evidence type="ECO:0000256" key="1">
    <source>
        <dbReference type="ARBA" id="ARBA00004196"/>
    </source>
</evidence>
<sequence length="445" mass="49509">MAETSDQQALQSLSQLLQLEQQARSALTAQELAFVMVNDSRLLLDYRQALLWNHDRGRLDAISGLAVVEQDAPFILWLSGLCKRWQQQPHARHLHAINTAELATDDLPLWAEHFPSQLIWMPLLHADGKLLGALLLARETPLPDGQEPLATLLLNAYGHAWSALLGKAARRKPGQSRKRWWLAALFASAVLLSLPVRQSVLAPAEIVARHPSVMRAPLQGVVEKILVQPNELVQVGQALVQLDARELQSRLESSRQAMAIADAEFRQAQQQALNDERSKATLAVLQGRREQAQTEVYYLQESLKRMNIQSPRAGVAVFDDPSDWVGRPVSLGERIMLVAEPSEAQLDIQLPIADAIDLQPGAQILMFLNTDPTSPLTASLQRLAYRASPTADGNMAYRLKAEFADADPRIRVGLKGTAKLYGESTSVLYYLLRRPLSALRIWLAW</sequence>
<evidence type="ECO:0000313" key="4">
    <source>
        <dbReference type="EMBL" id="MCI8211817.1"/>
    </source>
</evidence>
<dbReference type="Gene3D" id="1.10.287.470">
    <property type="entry name" value="Helix hairpin bin"/>
    <property type="match status" value="1"/>
</dbReference>
<comment type="subcellular location">
    <subcellularLocation>
        <location evidence="1">Cell envelope</location>
    </subcellularLocation>
</comment>
<accession>A0ABS9ZQQ0</accession>
<dbReference type="SUPFAM" id="SSF111369">
    <property type="entry name" value="HlyD-like secretion proteins"/>
    <property type="match status" value="1"/>
</dbReference>
<evidence type="ECO:0000256" key="2">
    <source>
        <dbReference type="ARBA" id="ARBA00023054"/>
    </source>
</evidence>
<proteinExistence type="predicted"/>
<dbReference type="PANTHER" id="PTHR32347">
    <property type="entry name" value="EFFLUX SYSTEM COMPONENT YKNX-RELATED"/>
    <property type="match status" value="1"/>
</dbReference>
<reference evidence="4 5" key="1">
    <citation type="submission" date="2015-12" db="EMBL/GenBank/DDBJ databases">
        <title>Phylogenomics in the description of a new species in the Pseudomonas syringae group.</title>
        <authorList>
            <person name="Busquets A."/>
            <person name="Gomila M."/>
            <person name="Beiki F."/>
            <person name="Rahimian H."/>
            <person name="Mulet M."/>
            <person name="Sanchez D."/>
            <person name="Garcia-Valdes E."/>
            <person name="Lalucat J."/>
        </authorList>
    </citation>
    <scope>NUCLEOTIDE SEQUENCE [LARGE SCALE GENOMIC DNA]</scope>
    <source>
        <strain evidence="4 5">S25</strain>
    </source>
</reference>
<dbReference type="Gene3D" id="2.40.50.100">
    <property type="match status" value="1"/>
</dbReference>
<keyword evidence="2 3" id="KW-0175">Coiled coil</keyword>
<evidence type="ECO:0000313" key="5">
    <source>
        <dbReference type="Proteomes" id="UP001320513"/>
    </source>
</evidence>
<dbReference type="SUPFAM" id="SSF55781">
    <property type="entry name" value="GAF domain-like"/>
    <property type="match status" value="1"/>
</dbReference>
<evidence type="ECO:0000256" key="3">
    <source>
        <dbReference type="SAM" id="Coils"/>
    </source>
</evidence>
<organism evidence="4 5">
    <name type="scientific">Pseudomonas maioricensis</name>
    <dbReference type="NCBI Taxonomy" id="1766623"/>
    <lineage>
        <taxon>Bacteria</taxon>
        <taxon>Pseudomonadati</taxon>
        <taxon>Pseudomonadota</taxon>
        <taxon>Gammaproteobacteria</taxon>
        <taxon>Pseudomonadales</taxon>
        <taxon>Pseudomonadaceae</taxon>
        <taxon>Pseudomonas</taxon>
    </lineage>
</organism>
<dbReference type="InterPro" id="IPR050465">
    <property type="entry name" value="UPF0194_transport"/>
</dbReference>
<dbReference type="PANTHER" id="PTHR32347:SF23">
    <property type="entry name" value="BLL5650 PROTEIN"/>
    <property type="match status" value="1"/>
</dbReference>
<feature type="coiled-coil region" evidence="3">
    <location>
        <begin position="244"/>
        <end position="271"/>
    </location>
</feature>
<comment type="caution">
    <text evidence="4">The sequence shown here is derived from an EMBL/GenBank/DDBJ whole genome shotgun (WGS) entry which is preliminary data.</text>
</comment>
<keyword evidence="5" id="KW-1185">Reference proteome</keyword>
<gene>
    <name evidence="4" type="ORF">AUC61_19985</name>
</gene>
<dbReference type="EMBL" id="LOHG01000014">
    <property type="protein sequence ID" value="MCI8211817.1"/>
    <property type="molecule type" value="Genomic_DNA"/>
</dbReference>
<protein>
    <submittedName>
        <fullName evidence="4">Uncharacterized protein</fullName>
    </submittedName>
</protein>
<name>A0ABS9ZQQ0_9PSED</name>